<sequence length="331" mass="37504">MDSQQLVSGGQPTSSEVDRSAQPYRGSCDPCSMAPFAQLIQRIARLTASCRDEEGSMLRRASRLLQMRFREQGLLLFIPYATRETQIQAQATDLSPTASASPESHGDIATVQPDQFTFLTQLRSGQDGGLPYCTPMTERNRIDHMPPHQLYPEPDRDLLAATLRLKSQLIVPEDLHLLRETVRKAFMILNCQHCPLRYFAIIQNSVILETKRLDSNGEHKQVRFSNVDQDGSYHANLLGHTSLFSVNLVPTEWRTIMRKVLKAEIFGVSSNDFCFIKLVQLLEERQTSWHRDPPAPDCPPSYRTSCQLPDRVPTCLRLVNDIKRLISSLAL</sequence>
<evidence type="ECO:0000256" key="1">
    <source>
        <dbReference type="SAM" id="MobiDB-lite"/>
    </source>
</evidence>
<dbReference type="VEuPathDB" id="FungiDB:M747DRAFT_289003"/>
<comment type="caution">
    <text evidence="2">The sequence shown here is derived from an EMBL/GenBank/DDBJ whole genome shotgun (WGS) entry which is preliminary data.</text>
</comment>
<dbReference type="OrthoDB" id="4685598at2759"/>
<protein>
    <submittedName>
        <fullName evidence="2">Unnamed protein product</fullName>
    </submittedName>
</protein>
<accession>A0A100IF69</accession>
<proteinExistence type="predicted"/>
<dbReference type="AlphaFoldDB" id="A0A100IF69"/>
<evidence type="ECO:0000313" key="2">
    <source>
        <dbReference type="EMBL" id="GAQ40141.1"/>
    </source>
</evidence>
<evidence type="ECO:0000313" key="3">
    <source>
        <dbReference type="Proteomes" id="UP000068243"/>
    </source>
</evidence>
<feature type="region of interest" description="Disordered" evidence="1">
    <location>
        <begin position="1"/>
        <end position="25"/>
    </location>
</feature>
<feature type="compositionally biased region" description="Polar residues" evidence="1">
    <location>
        <begin position="1"/>
        <end position="15"/>
    </location>
</feature>
<dbReference type="Proteomes" id="UP000068243">
    <property type="component" value="Unassembled WGS sequence"/>
</dbReference>
<gene>
    <name evidence="2" type="ORF">ABL_03455</name>
</gene>
<name>A0A100IF69_ASPNG</name>
<dbReference type="EMBL" id="BCMY01000005">
    <property type="protein sequence ID" value="GAQ40141.1"/>
    <property type="molecule type" value="Genomic_DNA"/>
</dbReference>
<reference evidence="3" key="1">
    <citation type="journal article" date="2016" name="Genome Announc.">
        <title>Draft genome sequence of Aspergillus niger strain An76.</title>
        <authorList>
            <person name="Gong W."/>
            <person name="Cheng Z."/>
            <person name="Zhang H."/>
            <person name="Liu L."/>
            <person name="Gao P."/>
            <person name="Wang L."/>
        </authorList>
    </citation>
    <scope>NUCLEOTIDE SEQUENCE [LARGE SCALE GENOMIC DNA]</scope>
    <source>
        <strain evidence="3">An76</strain>
    </source>
</reference>
<dbReference type="VEuPathDB" id="FungiDB:An10g00060"/>
<organism evidence="2 3">
    <name type="scientific">Aspergillus niger</name>
    <dbReference type="NCBI Taxonomy" id="5061"/>
    <lineage>
        <taxon>Eukaryota</taxon>
        <taxon>Fungi</taxon>
        <taxon>Dikarya</taxon>
        <taxon>Ascomycota</taxon>
        <taxon>Pezizomycotina</taxon>
        <taxon>Eurotiomycetes</taxon>
        <taxon>Eurotiomycetidae</taxon>
        <taxon>Eurotiales</taxon>
        <taxon>Aspergillaceae</taxon>
        <taxon>Aspergillus</taxon>
        <taxon>Aspergillus subgen. Circumdati</taxon>
    </lineage>
</organism>